<dbReference type="GO" id="GO:0008360">
    <property type="term" value="P:regulation of cell shape"/>
    <property type="evidence" value="ECO:0007669"/>
    <property type="project" value="UniProtKB-KW"/>
</dbReference>
<feature type="active site" description="Proton acceptor" evidence="13">
    <location>
        <position position="63"/>
    </location>
</feature>
<keyword evidence="7 16" id="KW-0732">Signal</keyword>
<dbReference type="EC" id="3.4.16.4" evidence="4"/>
<evidence type="ECO:0000256" key="9">
    <source>
        <dbReference type="ARBA" id="ARBA00022960"/>
    </source>
</evidence>
<dbReference type="InterPro" id="IPR037167">
    <property type="entry name" value="Peptidase_S11_C_sf"/>
</dbReference>
<dbReference type="OrthoDB" id="9791132at2"/>
<comment type="pathway">
    <text evidence="2">Cell wall biogenesis; peptidoglycan biosynthesis.</text>
</comment>
<evidence type="ECO:0000256" key="5">
    <source>
        <dbReference type="ARBA" id="ARBA00022645"/>
    </source>
</evidence>
<dbReference type="InterPro" id="IPR015956">
    <property type="entry name" value="Peniciliin-bd_prot_C_sf"/>
</dbReference>
<dbReference type="InterPro" id="IPR012907">
    <property type="entry name" value="Peptidase_S11_C"/>
</dbReference>
<evidence type="ECO:0000256" key="10">
    <source>
        <dbReference type="ARBA" id="ARBA00022984"/>
    </source>
</evidence>
<dbReference type="EMBL" id="FNGO01000005">
    <property type="protein sequence ID" value="SDL51264.1"/>
    <property type="molecule type" value="Genomic_DNA"/>
</dbReference>
<dbReference type="UniPathway" id="UPA00219"/>
<dbReference type="GO" id="GO:0009252">
    <property type="term" value="P:peptidoglycan biosynthetic process"/>
    <property type="evidence" value="ECO:0007669"/>
    <property type="project" value="UniProtKB-UniPathway"/>
</dbReference>
<evidence type="ECO:0000256" key="14">
    <source>
        <dbReference type="PIRSR" id="PIRSR618044-2"/>
    </source>
</evidence>
<dbReference type="Pfam" id="PF00768">
    <property type="entry name" value="Peptidase_S11"/>
    <property type="match status" value="1"/>
</dbReference>
<dbReference type="RefSeq" id="WP_089758846.1">
    <property type="nucleotide sequence ID" value="NZ_FNGO01000005.1"/>
</dbReference>
<evidence type="ECO:0000256" key="8">
    <source>
        <dbReference type="ARBA" id="ARBA00022801"/>
    </source>
</evidence>
<evidence type="ECO:0000256" key="6">
    <source>
        <dbReference type="ARBA" id="ARBA00022670"/>
    </source>
</evidence>
<keyword evidence="11" id="KW-0961">Cell wall biogenesis/degradation</keyword>
<evidence type="ECO:0000259" key="17">
    <source>
        <dbReference type="SMART" id="SM00936"/>
    </source>
</evidence>
<dbReference type="PRINTS" id="PR00725">
    <property type="entry name" value="DADACBPTASE1"/>
</dbReference>
<dbReference type="SMART" id="SM00936">
    <property type="entry name" value="PBP5_C"/>
    <property type="match status" value="1"/>
</dbReference>
<comment type="function">
    <text evidence="1">Removes C-terminal D-alanyl residues from sugar-peptide cell wall precursors.</text>
</comment>
<evidence type="ECO:0000256" key="11">
    <source>
        <dbReference type="ARBA" id="ARBA00023316"/>
    </source>
</evidence>
<evidence type="ECO:0000256" key="2">
    <source>
        <dbReference type="ARBA" id="ARBA00004752"/>
    </source>
</evidence>
<evidence type="ECO:0000256" key="15">
    <source>
        <dbReference type="RuleBase" id="RU004016"/>
    </source>
</evidence>
<dbReference type="Pfam" id="PF07943">
    <property type="entry name" value="PBP5_C"/>
    <property type="match status" value="1"/>
</dbReference>
<dbReference type="STRING" id="321763.SAMN04488692_10564"/>
<dbReference type="InterPro" id="IPR001967">
    <property type="entry name" value="Peptidase_S11_N"/>
</dbReference>
<gene>
    <name evidence="18" type="ORF">SAMN04488692_10564</name>
</gene>
<dbReference type="Gene3D" id="3.40.710.10">
    <property type="entry name" value="DD-peptidase/beta-lactamase superfamily"/>
    <property type="match status" value="1"/>
</dbReference>
<proteinExistence type="inferred from homology"/>
<feature type="active site" evidence="13">
    <location>
        <position position="120"/>
    </location>
</feature>
<dbReference type="GO" id="GO:0071555">
    <property type="term" value="P:cell wall organization"/>
    <property type="evidence" value="ECO:0007669"/>
    <property type="project" value="UniProtKB-KW"/>
</dbReference>
<keyword evidence="8" id="KW-0378">Hydrolase</keyword>
<comment type="similarity">
    <text evidence="3 15">Belongs to the peptidase S11 family.</text>
</comment>
<dbReference type="GO" id="GO:0009002">
    <property type="term" value="F:serine-type D-Ala-D-Ala carboxypeptidase activity"/>
    <property type="evidence" value="ECO:0007669"/>
    <property type="project" value="UniProtKB-EC"/>
</dbReference>
<evidence type="ECO:0000256" key="7">
    <source>
        <dbReference type="ARBA" id="ARBA00022729"/>
    </source>
</evidence>
<sequence>MKSRFIKLTGLTLLLLAAAVIISTPASAIELQARSAILVEANTGQVLYEQNPDEELPPASITKIMPMLMAMEAVEEGEISLDDEVTVSSRAEDMGGSQIFLEAGTALTVEELLKAITISSANDATYALSEYLGGTYSGFIEMMNERVAELGMENTNFENSTGLPADNHYSTARDIAKMSREVVQYPEIREWGQIWSEYLELPDREALLANLNQLVRDYPGMDGIKTGRTQEAGYCLAASAEREGMRLISVVLNAESDQERQDQTRKLLDYGFGNYVQETVIEEGDSIQNISFPGSSEEEVSARAAEDLTALRERGEDLDYDREVSIIEDFEFPIAEGEKMGEMRLVDGDEIINSIDLIAEEDIVEAGIVSRIIRSVGDIVDGIFE</sequence>
<feature type="chain" id="PRO_5011781754" description="serine-type D-Ala-D-Ala carboxypeptidase" evidence="16">
    <location>
        <begin position="29"/>
        <end position="385"/>
    </location>
</feature>
<evidence type="ECO:0000313" key="18">
    <source>
        <dbReference type="EMBL" id="SDL51264.1"/>
    </source>
</evidence>
<dbReference type="PANTHER" id="PTHR21581">
    <property type="entry name" value="D-ALANYL-D-ALANINE CARBOXYPEPTIDASE"/>
    <property type="match status" value="1"/>
</dbReference>
<dbReference type="SUPFAM" id="SSF56601">
    <property type="entry name" value="beta-lactamase/transpeptidase-like"/>
    <property type="match status" value="1"/>
</dbReference>
<keyword evidence="9" id="KW-0133">Cell shape</keyword>
<feature type="active site" description="Acyl-ester intermediate" evidence="13">
    <location>
        <position position="60"/>
    </location>
</feature>
<dbReference type="GO" id="GO:0006508">
    <property type="term" value="P:proteolysis"/>
    <property type="evidence" value="ECO:0007669"/>
    <property type="project" value="UniProtKB-KW"/>
</dbReference>
<keyword evidence="10" id="KW-0573">Peptidoglycan synthesis</keyword>
<dbReference type="SUPFAM" id="SSF69189">
    <property type="entry name" value="Penicillin-binding protein associated domain"/>
    <property type="match status" value="1"/>
</dbReference>
<reference evidence="18 19" key="1">
    <citation type="submission" date="2016-10" db="EMBL/GenBank/DDBJ databases">
        <authorList>
            <person name="de Groot N.N."/>
        </authorList>
    </citation>
    <scope>NUCLEOTIDE SEQUENCE [LARGE SCALE GENOMIC DNA]</scope>
    <source>
        <strain evidence="18 19">SLAS-1</strain>
    </source>
</reference>
<comment type="catalytic activity">
    <reaction evidence="12">
        <text>Preferential cleavage: (Ac)2-L-Lys-D-Ala-|-D-Ala. Also transpeptidation of peptidyl-alanyl moieties that are N-acyl substituents of D-alanine.</text>
        <dbReference type="EC" id="3.4.16.4"/>
    </reaction>
</comment>
<feature type="binding site" evidence="14">
    <location>
        <position position="225"/>
    </location>
    <ligand>
        <name>substrate</name>
    </ligand>
</feature>
<evidence type="ECO:0000256" key="3">
    <source>
        <dbReference type="ARBA" id="ARBA00007164"/>
    </source>
</evidence>
<evidence type="ECO:0000256" key="4">
    <source>
        <dbReference type="ARBA" id="ARBA00012448"/>
    </source>
</evidence>
<dbReference type="Gene3D" id="2.60.410.10">
    <property type="entry name" value="D-Ala-D-Ala carboxypeptidase, C-terminal domain"/>
    <property type="match status" value="1"/>
</dbReference>
<name>A0A1G9KP09_9FIRM</name>
<dbReference type="Proteomes" id="UP000199476">
    <property type="component" value="Unassembled WGS sequence"/>
</dbReference>
<accession>A0A1G9KP09</accession>
<keyword evidence="6" id="KW-0645">Protease</keyword>
<evidence type="ECO:0000256" key="12">
    <source>
        <dbReference type="ARBA" id="ARBA00034000"/>
    </source>
</evidence>
<keyword evidence="19" id="KW-1185">Reference proteome</keyword>
<feature type="signal peptide" evidence="16">
    <location>
        <begin position="1"/>
        <end position="28"/>
    </location>
</feature>
<protein>
    <recommendedName>
        <fullName evidence="4">serine-type D-Ala-D-Ala carboxypeptidase</fullName>
        <ecNumber evidence="4">3.4.16.4</ecNumber>
    </recommendedName>
</protein>
<feature type="domain" description="Peptidase S11 D-Ala-D-Ala carboxypeptidase A C-terminal" evidence="17">
    <location>
        <begin position="275"/>
        <end position="365"/>
    </location>
</feature>
<dbReference type="InterPro" id="IPR018044">
    <property type="entry name" value="Peptidase_S11"/>
</dbReference>
<dbReference type="PANTHER" id="PTHR21581:SF6">
    <property type="entry name" value="TRAFFICKING PROTEIN PARTICLE COMPLEX SUBUNIT 12"/>
    <property type="match status" value="1"/>
</dbReference>
<dbReference type="InterPro" id="IPR012338">
    <property type="entry name" value="Beta-lactam/transpept-like"/>
</dbReference>
<evidence type="ECO:0000256" key="16">
    <source>
        <dbReference type="SAM" id="SignalP"/>
    </source>
</evidence>
<keyword evidence="5 18" id="KW-0121">Carboxypeptidase</keyword>
<evidence type="ECO:0000313" key="19">
    <source>
        <dbReference type="Proteomes" id="UP000199476"/>
    </source>
</evidence>
<organism evidence="18 19">
    <name type="scientific">Halarsenatibacter silvermanii</name>
    <dbReference type="NCBI Taxonomy" id="321763"/>
    <lineage>
        <taxon>Bacteria</taxon>
        <taxon>Bacillati</taxon>
        <taxon>Bacillota</taxon>
        <taxon>Clostridia</taxon>
        <taxon>Halanaerobiales</taxon>
        <taxon>Halarsenatibacteraceae</taxon>
        <taxon>Halarsenatibacter</taxon>
    </lineage>
</organism>
<evidence type="ECO:0000256" key="1">
    <source>
        <dbReference type="ARBA" id="ARBA00003217"/>
    </source>
</evidence>
<evidence type="ECO:0000256" key="13">
    <source>
        <dbReference type="PIRSR" id="PIRSR618044-1"/>
    </source>
</evidence>
<dbReference type="AlphaFoldDB" id="A0A1G9KP09"/>